<dbReference type="Gene3D" id="3.40.50.300">
    <property type="entry name" value="P-loop containing nucleotide triphosphate hydrolases"/>
    <property type="match status" value="1"/>
</dbReference>
<gene>
    <name evidence="1" type="ORF">F0U83_03650</name>
</gene>
<dbReference type="AlphaFoldDB" id="A0A5P1R8B0"/>
<evidence type="ECO:0000313" key="1">
    <source>
        <dbReference type="EMBL" id="QEQ95870.1"/>
    </source>
</evidence>
<dbReference type="Proteomes" id="UP000324760">
    <property type="component" value="Chromosome"/>
</dbReference>
<dbReference type="RefSeq" id="WP_138986574.1">
    <property type="nucleotide sequence ID" value="NZ_CP043869.1"/>
</dbReference>
<evidence type="ECO:0008006" key="3">
    <source>
        <dbReference type="Google" id="ProtNLM"/>
    </source>
</evidence>
<evidence type="ECO:0000313" key="2">
    <source>
        <dbReference type="Proteomes" id="UP000324760"/>
    </source>
</evidence>
<dbReference type="OrthoDB" id="547265at2"/>
<protein>
    <recommendedName>
        <fullName evidence="3">Sulfotransferase family protein</fullName>
    </recommendedName>
</protein>
<dbReference type="KEGG" id="ncu:F0U83_03650"/>
<name>A0A5P1R8B0_9GAMM</name>
<proteinExistence type="predicted"/>
<dbReference type="InterPro" id="IPR027417">
    <property type="entry name" value="P-loop_NTPase"/>
</dbReference>
<dbReference type="SUPFAM" id="SSF52540">
    <property type="entry name" value="P-loop containing nucleoside triphosphate hydrolases"/>
    <property type="match status" value="1"/>
</dbReference>
<keyword evidence="2" id="KW-1185">Reference proteome</keyword>
<sequence>MSFLMFIPKFRCKTLPTIYLHIGFNKTGTTSIQKYFYDNKNILLKSGILYPDVGLINSAHYGISTSVGFYNNPIRSDWSFDLKRLRKNLCDEITRDIHSIILSSEDFVLDRDFKSLRYFLKGFSTKIIVYLRRHDYWWMSAYAQAVKMKVNPPWGLGIQSYINFNKKNNISYGNYRYLVERWASEFGEENIIIRPYENLQNSPNIAFDFLSCVSELKNLDDFPVMAINKNVSLPSRAIQFLDIIQRMDVDVSVRKKLIWHVCNDTYSNHQNLSLLSGKVRCNIIDENMDDYNFLARKYLKRDNGLFFDALPDLGDDNIQGWPSNIEVAEMVAKTFCRDI</sequence>
<reference evidence="1 2" key="1">
    <citation type="journal article" date="2019" name="Biochem. Eng. J.">
        <title>Metabolic engineering of the marine bacteria Neptunomonas concharum for the production of acetoin and meso-2,3-butanediol from acetate.</title>
        <authorList>
            <person name="Li W."/>
            <person name="Pu N."/>
            <person name="Liu C.-X."/>
            <person name="Yuan Q.-P."/>
            <person name="Li Z.-J."/>
        </authorList>
    </citation>
    <scope>NUCLEOTIDE SEQUENCE [LARGE SCALE GENOMIC DNA]</scope>
    <source>
        <strain evidence="1 2">JCM17730</strain>
    </source>
</reference>
<accession>A0A5P1R8B0</accession>
<dbReference type="EMBL" id="CP043869">
    <property type="protein sequence ID" value="QEQ95870.1"/>
    <property type="molecule type" value="Genomic_DNA"/>
</dbReference>
<organism evidence="1 2">
    <name type="scientific">Neptunomonas concharum</name>
    <dbReference type="NCBI Taxonomy" id="1031538"/>
    <lineage>
        <taxon>Bacteria</taxon>
        <taxon>Pseudomonadati</taxon>
        <taxon>Pseudomonadota</taxon>
        <taxon>Gammaproteobacteria</taxon>
        <taxon>Oceanospirillales</taxon>
        <taxon>Oceanospirillaceae</taxon>
        <taxon>Neptunomonas</taxon>
    </lineage>
</organism>